<dbReference type="GO" id="GO:0003723">
    <property type="term" value="F:RNA binding"/>
    <property type="evidence" value="ECO:0007669"/>
    <property type="project" value="InterPro"/>
</dbReference>
<evidence type="ECO:0000256" key="2">
    <source>
        <dbReference type="ARBA" id="ARBA00022801"/>
    </source>
</evidence>
<gene>
    <name evidence="4" type="ORF">SAMN02927897_03482</name>
</gene>
<organism evidence="4 5">
    <name type="scientific">Kosakonia sacchari</name>
    <dbReference type="NCBI Taxonomy" id="1158459"/>
    <lineage>
        <taxon>Bacteria</taxon>
        <taxon>Pseudomonadati</taxon>
        <taxon>Pseudomonadota</taxon>
        <taxon>Gammaproteobacteria</taxon>
        <taxon>Enterobacterales</taxon>
        <taxon>Enterobacteriaceae</taxon>
        <taxon>Kosakonia</taxon>
    </lineage>
</organism>
<evidence type="ECO:0000313" key="4">
    <source>
        <dbReference type="EMBL" id="SCX57206.1"/>
    </source>
</evidence>
<dbReference type="GeneID" id="23846897"/>
<dbReference type="AlphaFoldDB" id="A0A1G4YUY0"/>
<keyword evidence="3" id="KW-0732">Signal</keyword>
<dbReference type="InterPro" id="IPR016191">
    <property type="entry name" value="Ribonuclease/ribotoxin"/>
</dbReference>
<dbReference type="RefSeq" id="WP_017459062.1">
    <property type="nucleotide sequence ID" value="NZ_FMUI01000011.1"/>
</dbReference>
<proteinExistence type="predicted"/>
<dbReference type="GO" id="GO:0004540">
    <property type="term" value="F:RNA nuclease activity"/>
    <property type="evidence" value="ECO:0007669"/>
    <property type="project" value="InterPro"/>
</dbReference>
<reference evidence="4 5" key="1">
    <citation type="submission" date="2016-10" db="EMBL/GenBank/DDBJ databases">
        <authorList>
            <person name="Varghese N."/>
            <person name="Submissions S."/>
        </authorList>
    </citation>
    <scope>NUCLEOTIDE SEQUENCE [LARGE SCALE GENOMIC DNA]</scope>
    <source>
        <strain evidence="4 5">CGMCC 1.12102</strain>
    </source>
</reference>
<dbReference type="EMBL" id="FMUI01000011">
    <property type="protein sequence ID" value="SCX57206.1"/>
    <property type="molecule type" value="Genomic_DNA"/>
</dbReference>
<comment type="caution">
    <text evidence="4">The sequence shown here is derived from an EMBL/GenBank/DDBJ whole genome shotgun (WGS) entry which is preliminary data.</text>
</comment>
<evidence type="ECO:0000313" key="5">
    <source>
        <dbReference type="Proteomes" id="UP000183569"/>
    </source>
</evidence>
<accession>A0A1G4YUY0</accession>
<name>A0A1G4YUY0_9ENTR</name>
<evidence type="ECO:0000256" key="3">
    <source>
        <dbReference type="SAM" id="SignalP"/>
    </source>
</evidence>
<keyword evidence="2" id="KW-0378">Hydrolase</keyword>
<evidence type="ECO:0000256" key="1">
    <source>
        <dbReference type="ARBA" id="ARBA00022722"/>
    </source>
</evidence>
<protein>
    <submittedName>
        <fullName evidence="4">Ribonuclease</fullName>
    </submittedName>
</protein>
<dbReference type="Gene3D" id="3.10.450.30">
    <property type="entry name" value="Microbial ribonucleases"/>
    <property type="match status" value="1"/>
</dbReference>
<feature type="signal peptide" evidence="3">
    <location>
        <begin position="1"/>
        <end position="21"/>
    </location>
</feature>
<keyword evidence="1" id="KW-0540">Nuclease</keyword>
<dbReference type="SUPFAM" id="SSF53933">
    <property type="entry name" value="Microbial ribonucleases"/>
    <property type="match status" value="1"/>
</dbReference>
<feature type="chain" id="PRO_5032931144" evidence="3">
    <location>
        <begin position="22"/>
        <end position="157"/>
    </location>
</feature>
<sequence>MKRYLPIVTFVGLLLTQPAWAELPQCSAVVQAANQELAKLNKKTVQDDKKLTALLKTLNRDDVLPADYVTREQAIKLGWSGKAEDSLWSVWALNKKQLGGDPWSGKPLPGKGKWYSADIDSVRGLRSNKHLIYSPDSATRYLTTDNDATTVTLPPCQ</sequence>
<dbReference type="Proteomes" id="UP000183569">
    <property type="component" value="Unassembled WGS sequence"/>
</dbReference>
<dbReference type="GO" id="GO:0016787">
    <property type="term" value="F:hydrolase activity"/>
    <property type="evidence" value="ECO:0007669"/>
    <property type="project" value="UniProtKB-KW"/>
</dbReference>